<sequence>MCLWCALQVELWGAKNSRVNSGEWGSDNTAESRTAPHAPQNGVDRETRAQPPEHHLQITPASGSAPLLLTAHNKPSSSNFVYLVGAHCARFGLTNEPGAAASVGAVGMNQWTDMTRRDADRTLPDAQAPALEHKNPAVCFFQHSVEPPVGSQQARNRSIGG</sequence>
<proteinExistence type="predicted"/>
<evidence type="ECO:0000313" key="2">
    <source>
        <dbReference type="EMBL" id="AOW02805.1"/>
    </source>
</evidence>
<dbReference type="GeneID" id="94582993"/>
<dbReference type="EMBL" id="CP017555">
    <property type="protein sequence ID" value="AOW02805.1"/>
    <property type="molecule type" value="Genomic_DNA"/>
</dbReference>
<accession>A0A1D8NAZ4</accession>
<dbReference type="AlphaFoldDB" id="A0A1D8NAZ4"/>
<name>A0A1D8NAZ4_YARLL</name>
<dbReference type="Proteomes" id="UP000182444">
    <property type="component" value="Chromosome 1C"/>
</dbReference>
<evidence type="ECO:0000256" key="1">
    <source>
        <dbReference type="SAM" id="MobiDB-lite"/>
    </source>
</evidence>
<dbReference type="RefSeq" id="XP_068138461.1">
    <property type="nucleotide sequence ID" value="XM_068282360.1"/>
</dbReference>
<feature type="region of interest" description="Disordered" evidence="1">
    <location>
        <begin position="18"/>
        <end position="51"/>
    </location>
</feature>
<reference evidence="2 3" key="1">
    <citation type="journal article" date="2016" name="PLoS ONE">
        <title>Sequence Assembly of Yarrowia lipolytica Strain W29/CLIB89 Shows Transposable Element Diversity.</title>
        <authorList>
            <person name="Magnan C."/>
            <person name="Yu J."/>
            <person name="Chang I."/>
            <person name="Jahn E."/>
            <person name="Kanomata Y."/>
            <person name="Wu J."/>
            <person name="Zeller M."/>
            <person name="Oakes M."/>
            <person name="Baldi P."/>
            <person name="Sandmeyer S."/>
        </authorList>
    </citation>
    <scope>NUCLEOTIDE SEQUENCE [LARGE SCALE GENOMIC DNA]</scope>
    <source>
        <strain evidence="3">CLIB89(W29)</strain>
    </source>
</reference>
<evidence type="ECO:0000313" key="3">
    <source>
        <dbReference type="Proteomes" id="UP000182444"/>
    </source>
</evidence>
<dbReference type="VEuPathDB" id="FungiDB:YALI1_C18672g"/>
<gene>
    <name evidence="2" type="ORF">YALI1_C18672g</name>
</gene>
<protein>
    <submittedName>
        <fullName evidence="2">Uncharacterized protein</fullName>
    </submittedName>
</protein>
<organism evidence="2 3">
    <name type="scientific">Yarrowia lipolytica</name>
    <name type="common">Candida lipolytica</name>
    <dbReference type="NCBI Taxonomy" id="4952"/>
    <lineage>
        <taxon>Eukaryota</taxon>
        <taxon>Fungi</taxon>
        <taxon>Dikarya</taxon>
        <taxon>Ascomycota</taxon>
        <taxon>Saccharomycotina</taxon>
        <taxon>Dipodascomycetes</taxon>
        <taxon>Dipodascales</taxon>
        <taxon>Dipodascales incertae sedis</taxon>
        <taxon>Yarrowia</taxon>
    </lineage>
</organism>